<dbReference type="InterPro" id="IPR006935">
    <property type="entry name" value="Helicase/UvrB_N"/>
</dbReference>
<comment type="similarity">
    <text evidence="2 12 13">Belongs to the UvrB family.</text>
</comment>
<dbReference type="InterPro" id="IPR001943">
    <property type="entry name" value="UVR_dom"/>
</dbReference>
<evidence type="ECO:0000259" key="15">
    <source>
        <dbReference type="PROSITE" id="PS51192"/>
    </source>
</evidence>
<dbReference type="PROSITE" id="PS50151">
    <property type="entry name" value="UVR"/>
    <property type="match status" value="1"/>
</dbReference>
<proteinExistence type="inferred from homology"/>
<dbReference type="CDD" id="cd17916">
    <property type="entry name" value="DEXHc_UvrB"/>
    <property type="match status" value="1"/>
</dbReference>
<dbReference type="InterPro" id="IPR004807">
    <property type="entry name" value="UvrB"/>
</dbReference>
<dbReference type="Pfam" id="PF00271">
    <property type="entry name" value="Helicase_C"/>
    <property type="match status" value="1"/>
</dbReference>
<sequence>MNQNKFHLKSPFKPTGDQPQAIDKLEAGLRRNLRHQTLLGVTGSGKTFSMANVIARLQRPALIISHNKTLAAQLAAEFQEFFPENAVNYFVSYYDYYQPEAYIPSSDTYIEKETQLNEEIDRLRHAATQSILSRRDTIIVASVSCIYGLGSPAEYAKIRIQLKKDAAFPRQKLLRRLAELQYSRNDVDFHRGTFRVKGEMVDIYPADALDKYVHLGFNGDVIETIEERTILTGETTIGLTNIDIYPATHYVAPAERFTESLDMIEKDLSIKVNEFTKAGKLLEAQRLKERTNFDLEMMRTVGYCNGIENYSRYFDGRKLGEPPYTLLDYLPKDALVFIDESHMTIPQITGMLAGDRSRKQTLIDFGFRLPAAFDNRPLSFDEFNKKVNRLVYFSATPGDYEKKVSEQIVEQLIRPTGLLDPTIEIKPTKHQVDDLVHQVRERTKKKQRVLITTLTKRMSEDLADYLTDEGIKVHYLHSEIDTMERLEILRSLRLGEVDALVGINLLREGLDLPEVSLVAILDADKEGFLRGETALIQTMGRAARHADGHVIMYADVLTNSMKRAISETNRRRQIQEDYNRAHKIKPKTIIKAISESRLAGAKISTEPIPLIKELKLDKISPDELKHIITDLNSQMELAAQNLEFERAAVIRDQINELGDFSKKGKRATRR</sequence>
<evidence type="ECO:0000256" key="6">
    <source>
        <dbReference type="ARBA" id="ARBA00022769"/>
    </source>
</evidence>
<feature type="binding site" evidence="12">
    <location>
        <begin position="40"/>
        <end position="47"/>
    </location>
    <ligand>
        <name>ATP</name>
        <dbReference type="ChEBI" id="CHEBI:30616"/>
    </ligand>
</feature>
<evidence type="ECO:0000259" key="14">
    <source>
        <dbReference type="PROSITE" id="PS50151"/>
    </source>
</evidence>
<evidence type="ECO:0000256" key="11">
    <source>
        <dbReference type="ARBA" id="ARBA00029504"/>
    </source>
</evidence>
<organism evidence="17 18">
    <name type="scientific">Candidatus Veblenbacteria bacterium RIFOXYA2_FULL_43_9</name>
    <dbReference type="NCBI Taxonomy" id="1802425"/>
    <lineage>
        <taxon>Bacteria</taxon>
        <taxon>Candidatus Vebleniibacteriota</taxon>
    </lineage>
</organism>
<dbReference type="GO" id="GO:0003677">
    <property type="term" value="F:DNA binding"/>
    <property type="evidence" value="ECO:0007669"/>
    <property type="project" value="UniProtKB-UniRule"/>
</dbReference>
<evidence type="ECO:0000259" key="16">
    <source>
        <dbReference type="PROSITE" id="PS51194"/>
    </source>
</evidence>
<accession>A0A1G2Q5E0</accession>
<dbReference type="InterPro" id="IPR041471">
    <property type="entry name" value="UvrB_inter"/>
</dbReference>
<dbReference type="SMART" id="SM00487">
    <property type="entry name" value="DEXDc"/>
    <property type="match status" value="1"/>
</dbReference>
<evidence type="ECO:0000256" key="3">
    <source>
        <dbReference type="ARBA" id="ARBA00022490"/>
    </source>
</evidence>
<dbReference type="InterPro" id="IPR027417">
    <property type="entry name" value="P-loop_NTPase"/>
</dbReference>
<dbReference type="PANTHER" id="PTHR24029">
    <property type="entry name" value="UVRABC SYSTEM PROTEIN B"/>
    <property type="match status" value="1"/>
</dbReference>
<dbReference type="InterPro" id="IPR024759">
    <property type="entry name" value="UvrB_YAD/RRR_dom"/>
</dbReference>
<keyword evidence="9 12" id="KW-0234">DNA repair</keyword>
<evidence type="ECO:0000256" key="5">
    <source>
        <dbReference type="ARBA" id="ARBA00022763"/>
    </source>
</evidence>
<protein>
    <recommendedName>
        <fullName evidence="11 12">UvrABC system protein B</fullName>
        <shortName evidence="12">Protein UvrB</shortName>
    </recommendedName>
    <alternativeName>
        <fullName evidence="12">Excinuclease ABC subunit B</fullName>
    </alternativeName>
</protein>
<dbReference type="Gene3D" id="4.10.860.10">
    <property type="entry name" value="UVR domain"/>
    <property type="match status" value="1"/>
</dbReference>
<name>A0A1G2Q5E0_9BACT</name>
<dbReference type="GO" id="GO:0005524">
    <property type="term" value="F:ATP binding"/>
    <property type="evidence" value="ECO:0007669"/>
    <property type="project" value="UniProtKB-UniRule"/>
</dbReference>
<dbReference type="GO" id="GO:0009432">
    <property type="term" value="P:SOS response"/>
    <property type="evidence" value="ECO:0007669"/>
    <property type="project" value="UniProtKB-UniRule"/>
</dbReference>
<dbReference type="PANTHER" id="PTHR24029:SF0">
    <property type="entry name" value="UVRABC SYSTEM PROTEIN B"/>
    <property type="match status" value="1"/>
</dbReference>
<dbReference type="Pfam" id="PF02151">
    <property type="entry name" value="UVR"/>
    <property type="match status" value="1"/>
</dbReference>
<dbReference type="GO" id="GO:0009381">
    <property type="term" value="F:excinuclease ABC activity"/>
    <property type="evidence" value="ECO:0007669"/>
    <property type="project" value="UniProtKB-UniRule"/>
</dbReference>
<dbReference type="Gene3D" id="3.40.50.300">
    <property type="entry name" value="P-loop containing nucleotide triphosphate hydrolases"/>
    <property type="match status" value="3"/>
</dbReference>
<dbReference type="SUPFAM" id="SSF46600">
    <property type="entry name" value="C-terminal UvrC-binding domain of UvrB"/>
    <property type="match status" value="1"/>
</dbReference>
<dbReference type="InterPro" id="IPR036876">
    <property type="entry name" value="UVR_dom_sf"/>
</dbReference>
<dbReference type="PROSITE" id="PS51194">
    <property type="entry name" value="HELICASE_CTER"/>
    <property type="match status" value="1"/>
</dbReference>
<gene>
    <name evidence="12" type="primary">uvrB</name>
    <name evidence="17" type="ORF">A2226_02375</name>
</gene>
<comment type="subunit">
    <text evidence="10 12 13">Forms a heterotetramer with UvrA during the search for lesions. Interacts with UvrC in an incision complex.</text>
</comment>
<keyword evidence="3 12" id="KW-0963">Cytoplasm</keyword>
<dbReference type="Pfam" id="PF17757">
    <property type="entry name" value="UvrB_inter"/>
    <property type="match status" value="1"/>
</dbReference>
<dbReference type="Proteomes" id="UP000178936">
    <property type="component" value="Unassembled WGS sequence"/>
</dbReference>
<keyword evidence="5 12" id="KW-0227">DNA damage</keyword>
<evidence type="ECO:0000256" key="9">
    <source>
        <dbReference type="ARBA" id="ARBA00023204"/>
    </source>
</evidence>
<comment type="subcellular location">
    <subcellularLocation>
        <location evidence="1 12 13">Cytoplasm</location>
    </subcellularLocation>
</comment>
<dbReference type="PROSITE" id="PS51192">
    <property type="entry name" value="HELICASE_ATP_BIND_1"/>
    <property type="match status" value="1"/>
</dbReference>
<keyword evidence="7 12" id="KW-0067">ATP-binding</keyword>
<dbReference type="Pfam" id="PF04851">
    <property type="entry name" value="ResIII"/>
    <property type="match status" value="1"/>
</dbReference>
<dbReference type="SUPFAM" id="SSF52540">
    <property type="entry name" value="P-loop containing nucleoside triphosphate hydrolases"/>
    <property type="match status" value="2"/>
</dbReference>
<dbReference type="CDD" id="cd18790">
    <property type="entry name" value="SF2_C_UvrB"/>
    <property type="match status" value="1"/>
</dbReference>
<evidence type="ECO:0000256" key="8">
    <source>
        <dbReference type="ARBA" id="ARBA00022881"/>
    </source>
</evidence>
<evidence type="ECO:0000256" key="12">
    <source>
        <dbReference type="HAMAP-Rule" id="MF_00204"/>
    </source>
</evidence>
<keyword evidence="4 12" id="KW-0547">Nucleotide-binding</keyword>
<evidence type="ECO:0000256" key="1">
    <source>
        <dbReference type="ARBA" id="ARBA00004496"/>
    </source>
</evidence>
<dbReference type="GO" id="GO:0009380">
    <property type="term" value="C:excinuclease repair complex"/>
    <property type="evidence" value="ECO:0007669"/>
    <property type="project" value="InterPro"/>
</dbReference>
<evidence type="ECO:0000256" key="10">
    <source>
        <dbReference type="ARBA" id="ARBA00026033"/>
    </source>
</evidence>
<dbReference type="NCBIfam" id="NF003673">
    <property type="entry name" value="PRK05298.1"/>
    <property type="match status" value="1"/>
</dbReference>
<dbReference type="InterPro" id="IPR014001">
    <property type="entry name" value="Helicase_ATP-bd"/>
</dbReference>
<dbReference type="InterPro" id="IPR001650">
    <property type="entry name" value="Helicase_C-like"/>
</dbReference>
<dbReference type="GO" id="GO:0005737">
    <property type="term" value="C:cytoplasm"/>
    <property type="evidence" value="ECO:0007669"/>
    <property type="project" value="UniProtKB-SubCell"/>
</dbReference>
<evidence type="ECO:0000313" key="18">
    <source>
        <dbReference type="Proteomes" id="UP000178936"/>
    </source>
</evidence>
<dbReference type="Pfam" id="PF12344">
    <property type="entry name" value="UvrB"/>
    <property type="match status" value="1"/>
</dbReference>
<comment type="caution">
    <text evidence="17">The sequence shown here is derived from an EMBL/GenBank/DDBJ whole genome shotgun (WGS) entry which is preliminary data.</text>
</comment>
<feature type="domain" description="Helicase ATP-binding" evidence="15">
    <location>
        <begin position="27"/>
        <end position="174"/>
    </location>
</feature>
<keyword evidence="12 13" id="KW-0742">SOS response</keyword>
<feature type="short sequence motif" description="Beta-hairpin" evidence="12">
    <location>
        <begin position="93"/>
        <end position="116"/>
    </location>
</feature>
<feature type="domain" description="UVR" evidence="14">
    <location>
        <begin position="625"/>
        <end position="660"/>
    </location>
</feature>
<evidence type="ECO:0000256" key="2">
    <source>
        <dbReference type="ARBA" id="ARBA00008533"/>
    </source>
</evidence>
<evidence type="ECO:0000313" key="17">
    <source>
        <dbReference type="EMBL" id="OHA55800.1"/>
    </source>
</evidence>
<dbReference type="SMART" id="SM00490">
    <property type="entry name" value="HELICc"/>
    <property type="match status" value="1"/>
</dbReference>
<reference evidence="17 18" key="1">
    <citation type="journal article" date="2016" name="Nat. Commun.">
        <title>Thousands of microbial genomes shed light on interconnected biogeochemical processes in an aquifer system.</title>
        <authorList>
            <person name="Anantharaman K."/>
            <person name="Brown C.T."/>
            <person name="Hug L.A."/>
            <person name="Sharon I."/>
            <person name="Castelle C.J."/>
            <person name="Probst A.J."/>
            <person name="Thomas B.C."/>
            <person name="Singh A."/>
            <person name="Wilkins M.J."/>
            <person name="Karaoz U."/>
            <person name="Brodie E.L."/>
            <person name="Williams K.H."/>
            <person name="Hubbard S.S."/>
            <person name="Banfield J.F."/>
        </authorList>
    </citation>
    <scope>NUCLEOTIDE SEQUENCE [LARGE SCALE GENOMIC DNA]</scope>
</reference>
<dbReference type="GO" id="GO:0006289">
    <property type="term" value="P:nucleotide-excision repair"/>
    <property type="evidence" value="ECO:0007669"/>
    <property type="project" value="UniProtKB-UniRule"/>
</dbReference>
<dbReference type="GO" id="GO:0016887">
    <property type="term" value="F:ATP hydrolysis activity"/>
    <property type="evidence" value="ECO:0007669"/>
    <property type="project" value="InterPro"/>
</dbReference>
<keyword evidence="6 12" id="KW-0228">DNA excision</keyword>
<keyword evidence="8 12" id="KW-0267">Excision nuclease</keyword>
<dbReference type="EMBL" id="MHTB01000004">
    <property type="protein sequence ID" value="OHA55800.1"/>
    <property type="molecule type" value="Genomic_DNA"/>
</dbReference>
<dbReference type="AlphaFoldDB" id="A0A1G2Q5E0"/>
<dbReference type="NCBIfam" id="TIGR00631">
    <property type="entry name" value="uvrb"/>
    <property type="match status" value="1"/>
</dbReference>
<dbReference type="HAMAP" id="MF_00204">
    <property type="entry name" value="UvrB"/>
    <property type="match status" value="1"/>
</dbReference>
<evidence type="ECO:0000256" key="13">
    <source>
        <dbReference type="RuleBase" id="RU003587"/>
    </source>
</evidence>
<comment type="function">
    <text evidence="12">The UvrABC repair system catalyzes the recognition and processing of DNA lesions. A damage recognition complex composed of 2 UvrA and 2 UvrB subunits scans DNA for abnormalities. Upon binding of the UvrA(2)B(2) complex to a putative damaged site, the DNA wraps around one UvrB monomer. DNA wrap is dependent on ATP binding by UvrB and probably causes local melting of the DNA helix, facilitating insertion of UvrB beta-hairpin between the DNA strands. Then UvrB probes one DNA strand for the presence of a lesion. If a lesion is found the UvrA subunits dissociate and the UvrB-DNA preincision complex is formed. This complex is subsequently bound by UvrC and the second UvrB is released. If no lesion is found, the DNA wraps around the other UvrB subunit that will check the other stand for damage.</text>
</comment>
<evidence type="ECO:0000256" key="7">
    <source>
        <dbReference type="ARBA" id="ARBA00022840"/>
    </source>
</evidence>
<evidence type="ECO:0000256" key="4">
    <source>
        <dbReference type="ARBA" id="ARBA00022741"/>
    </source>
</evidence>
<feature type="domain" description="Helicase C-terminal" evidence="16">
    <location>
        <begin position="431"/>
        <end position="593"/>
    </location>
</feature>
<comment type="domain">
    <text evidence="12">The beta-hairpin motif is involved in DNA binding.</text>
</comment>